<dbReference type="GO" id="GO:0022857">
    <property type="term" value="F:transmembrane transporter activity"/>
    <property type="evidence" value="ECO:0007669"/>
    <property type="project" value="InterPro"/>
</dbReference>
<dbReference type="Pfam" id="PF25876">
    <property type="entry name" value="HH_MFP_RND"/>
    <property type="match status" value="1"/>
</dbReference>
<feature type="chain" id="PRO_5016160299" evidence="6">
    <location>
        <begin position="24"/>
        <end position="383"/>
    </location>
</feature>
<dbReference type="Proteomes" id="UP000626180">
    <property type="component" value="Unassembled WGS sequence"/>
</dbReference>
<comment type="subcellular location">
    <subcellularLocation>
        <location evidence="1">Cell inner membrane</location>
        <topology evidence="1">Lipid-anchor</topology>
    </subcellularLocation>
</comment>
<evidence type="ECO:0000313" key="11">
    <source>
        <dbReference type="EMBL" id="MBF8642908.1"/>
    </source>
</evidence>
<dbReference type="Gene3D" id="1.10.287.470">
    <property type="entry name" value="Helix hairpin bin"/>
    <property type="match status" value="1"/>
</dbReference>
<dbReference type="EMBL" id="UAUF01000014">
    <property type="protein sequence ID" value="SPZ13419.1"/>
    <property type="molecule type" value="Genomic_DNA"/>
</dbReference>
<gene>
    <name evidence="12" type="primary">ttgA</name>
    <name evidence="11" type="ORF">IRZ65_19765</name>
    <name evidence="12" type="ORF">NCTC11842_05161</name>
</gene>
<keyword evidence="3" id="KW-0813">Transport</keyword>
<evidence type="ECO:0000259" key="10">
    <source>
        <dbReference type="Pfam" id="PF25967"/>
    </source>
</evidence>
<name>A0A2X2EYG2_PSELU</name>
<dbReference type="Pfam" id="PF25967">
    <property type="entry name" value="RND-MFP_C"/>
    <property type="match status" value="1"/>
</dbReference>
<evidence type="ECO:0000259" key="9">
    <source>
        <dbReference type="Pfam" id="PF25944"/>
    </source>
</evidence>
<feature type="domain" description="Multidrug resistance protein MdtA-like C-terminal permuted SH3" evidence="10">
    <location>
        <begin position="296"/>
        <end position="355"/>
    </location>
</feature>
<evidence type="ECO:0000256" key="5">
    <source>
        <dbReference type="SAM" id="Coils"/>
    </source>
</evidence>
<keyword evidence="4 5" id="KW-0175">Coiled coil</keyword>
<evidence type="ECO:0000313" key="14">
    <source>
        <dbReference type="Proteomes" id="UP000626180"/>
    </source>
</evidence>
<dbReference type="SUPFAM" id="SSF111369">
    <property type="entry name" value="HlyD-like secretion proteins"/>
    <property type="match status" value="1"/>
</dbReference>
<dbReference type="InterPro" id="IPR058627">
    <property type="entry name" value="MdtA-like_C"/>
</dbReference>
<organism evidence="12 13">
    <name type="scientific">Pseudomonas luteola</name>
    <dbReference type="NCBI Taxonomy" id="47886"/>
    <lineage>
        <taxon>Bacteria</taxon>
        <taxon>Pseudomonadati</taxon>
        <taxon>Pseudomonadota</taxon>
        <taxon>Gammaproteobacteria</taxon>
        <taxon>Pseudomonadales</taxon>
        <taxon>Pseudomonadaceae</taxon>
        <taxon>Pseudomonas</taxon>
    </lineage>
</organism>
<dbReference type="PROSITE" id="PS51257">
    <property type="entry name" value="PROKAR_LIPOPROTEIN"/>
    <property type="match status" value="1"/>
</dbReference>
<dbReference type="NCBIfam" id="TIGR01730">
    <property type="entry name" value="RND_mfp"/>
    <property type="match status" value="1"/>
</dbReference>
<feature type="coiled-coil region" evidence="5">
    <location>
        <begin position="98"/>
        <end position="125"/>
    </location>
</feature>
<reference evidence="12 13" key="1">
    <citation type="submission" date="2018-06" db="EMBL/GenBank/DDBJ databases">
        <authorList>
            <consortium name="Pathogen Informatics"/>
            <person name="Doyle S."/>
        </authorList>
    </citation>
    <scope>NUCLEOTIDE SEQUENCE [LARGE SCALE GENOMIC DNA]</scope>
    <source>
        <strain evidence="12 13">NCTC11842</strain>
    </source>
</reference>
<dbReference type="InterPro" id="IPR058625">
    <property type="entry name" value="MdtA-like_BSH"/>
</dbReference>
<feature type="domain" description="Multidrug resistance protein MdtA-like barrel-sandwich hybrid" evidence="8">
    <location>
        <begin position="59"/>
        <end position="199"/>
    </location>
</feature>
<dbReference type="RefSeq" id="WP_010798674.1">
    <property type="nucleotide sequence ID" value="NZ_CP069263.1"/>
</dbReference>
<feature type="domain" description="Multidrug resistance protein MdtA-like beta-barrel" evidence="9">
    <location>
        <begin position="204"/>
        <end position="290"/>
    </location>
</feature>
<keyword evidence="14" id="KW-1185">Reference proteome</keyword>
<dbReference type="Proteomes" id="UP000250443">
    <property type="component" value="Unassembled WGS sequence"/>
</dbReference>
<evidence type="ECO:0000259" key="7">
    <source>
        <dbReference type="Pfam" id="PF25876"/>
    </source>
</evidence>
<dbReference type="PANTHER" id="PTHR30158">
    <property type="entry name" value="ACRA/E-RELATED COMPONENT OF DRUG EFFLUX TRANSPORTER"/>
    <property type="match status" value="1"/>
</dbReference>
<evidence type="ECO:0000259" key="8">
    <source>
        <dbReference type="Pfam" id="PF25917"/>
    </source>
</evidence>
<evidence type="ECO:0000313" key="12">
    <source>
        <dbReference type="EMBL" id="SPZ13419.1"/>
    </source>
</evidence>
<reference evidence="11 14" key="2">
    <citation type="submission" date="2020-10" db="EMBL/GenBank/DDBJ databases">
        <title>Genome sequences of Pseudomonas isolates.</title>
        <authorList>
            <person name="Wessels L."/>
            <person name="Reich F."/>
            <person name="Hammerl J."/>
        </authorList>
    </citation>
    <scope>NUCLEOTIDE SEQUENCE [LARGE SCALE GENOMIC DNA]</scope>
    <source>
        <strain evidence="11 14">20-MO00624-0</strain>
    </source>
</reference>
<dbReference type="InterPro" id="IPR006143">
    <property type="entry name" value="RND_pump_MFP"/>
</dbReference>
<dbReference type="GO" id="GO:0005886">
    <property type="term" value="C:plasma membrane"/>
    <property type="evidence" value="ECO:0007669"/>
    <property type="project" value="UniProtKB-SubCell"/>
</dbReference>
<accession>A0A2X2EYG2</accession>
<dbReference type="FunFam" id="2.40.420.20:FF:000001">
    <property type="entry name" value="Efflux RND transporter periplasmic adaptor subunit"/>
    <property type="match status" value="1"/>
</dbReference>
<comment type="similarity">
    <text evidence="2">Belongs to the membrane fusion protein (MFP) (TC 8.A.1) family.</text>
</comment>
<evidence type="ECO:0000256" key="1">
    <source>
        <dbReference type="ARBA" id="ARBA00004519"/>
    </source>
</evidence>
<dbReference type="PANTHER" id="PTHR30158:SF3">
    <property type="entry name" value="MULTIDRUG EFFLUX PUMP SUBUNIT ACRA-RELATED"/>
    <property type="match status" value="1"/>
</dbReference>
<evidence type="ECO:0000256" key="2">
    <source>
        <dbReference type="ARBA" id="ARBA00009477"/>
    </source>
</evidence>
<dbReference type="GO" id="GO:0046677">
    <property type="term" value="P:response to antibiotic"/>
    <property type="evidence" value="ECO:0007669"/>
    <property type="project" value="TreeGrafter"/>
</dbReference>
<feature type="signal peptide" evidence="6">
    <location>
        <begin position="1"/>
        <end position="23"/>
    </location>
</feature>
<dbReference type="InterPro" id="IPR058624">
    <property type="entry name" value="MdtA-like_HH"/>
</dbReference>
<dbReference type="Pfam" id="PF25917">
    <property type="entry name" value="BSH_RND"/>
    <property type="match status" value="1"/>
</dbReference>
<proteinExistence type="inferred from homology"/>
<feature type="domain" description="Multidrug resistance protein MdtA-like alpha-helical hairpin" evidence="7">
    <location>
        <begin position="98"/>
        <end position="167"/>
    </location>
</feature>
<dbReference type="Gene3D" id="2.40.30.170">
    <property type="match status" value="1"/>
</dbReference>
<dbReference type="Gene3D" id="2.40.50.100">
    <property type="match status" value="1"/>
</dbReference>
<dbReference type="Pfam" id="PF25944">
    <property type="entry name" value="Beta-barrel_RND"/>
    <property type="match status" value="1"/>
</dbReference>
<evidence type="ECO:0000256" key="4">
    <source>
        <dbReference type="ARBA" id="ARBA00023054"/>
    </source>
</evidence>
<dbReference type="AlphaFoldDB" id="A0A2X2EYG2"/>
<dbReference type="EMBL" id="JADMCD010000012">
    <property type="protein sequence ID" value="MBF8642908.1"/>
    <property type="molecule type" value="Genomic_DNA"/>
</dbReference>
<keyword evidence="6" id="KW-0732">Signal</keyword>
<evidence type="ECO:0000256" key="3">
    <source>
        <dbReference type="ARBA" id="ARBA00022448"/>
    </source>
</evidence>
<protein>
    <submittedName>
        <fullName evidence="11">Efflux RND transporter periplasmic adaptor subunit</fullName>
    </submittedName>
    <submittedName>
        <fullName evidence="12">Multidrug/solvent efflux RND membrane fusion protein</fullName>
    </submittedName>
</protein>
<evidence type="ECO:0000313" key="13">
    <source>
        <dbReference type="Proteomes" id="UP000250443"/>
    </source>
</evidence>
<dbReference type="InterPro" id="IPR058626">
    <property type="entry name" value="MdtA-like_b-barrel"/>
</dbReference>
<evidence type="ECO:0000256" key="6">
    <source>
        <dbReference type="SAM" id="SignalP"/>
    </source>
</evidence>
<dbReference type="Gene3D" id="2.40.420.20">
    <property type="match status" value="1"/>
</dbReference>
<sequence>MKSKAFLYLAVLWLAACKPEAPAHAPAAPPVEVAVVTLKSQPVPLVAELNGRTVAHMEAEVRPQVSGIITQRTFEEGTLVKAGQVLYRIEQAPYRASLNQAKASLANAQATLQAAKLKAERYNDLIKIEAVSQQEADDAKASYQQALATIAERKAAVESAQIDLNFTQITAPIAGRISKSSITPGALVTANQETALAVIRTLDPIYVDITQSSAALLRLKKALGNGVAAGSTDVSLRLEDGSLYQHSGVLKFAEVAVDQETGSVTLRALFPNAEGLLLPGMYVRALLQEAVAPQGLLAPQRGITRDAKGNGMALVVNANNTVEAREVVTTQAIGSSWLIQSGLAEGDRLIVEGTGKVKAGATVHAVEFKPAGSGEARATQQGQ</sequence>